<dbReference type="GO" id="GO:0005524">
    <property type="term" value="F:ATP binding"/>
    <property type="evidence" value="ECO:0007669"/>
    <property type="project" value="UniProtKB-UniRule"/>
</dbReference>
<sequence>MAQHPRIILLGLPGSGKGTQGALIAQTWRVPIFSSGEYFRNLRREGKLPAEVAAKINAGGLVSDEDVNMIVVESFLSTQEAQAGFVLDGYPRTVAQAAFLDEYLTKQNLSLTAAVYVDLSVETAFRRISGRRVCPADGSVYNAYYSQPEREGFCNLCGAPLIQREDDREESVRTRMSTYEAMTKTLTVYYGDQGKLITVDGASAPDVVFARIQGALHDSA</sequence>
<comment type="caution">
    <text evidence="5">Lacks conserved residue(s) required for the propagation of feature annotation.</text>
</comment>
<dbReference type="PROSITE" id="PS00113">
    <property type="entry name" value="ADENYLATE_KINASE"/>
    <property type="match status" value="1"/>
</dbReference>
<feature type="binding site" evidence="5">
    <location>
        <position position="203"/>
    </location>
    <ligand>
        <name>ATP</name>
        <dbReference type="ChEBI" id="CHEBI:30616"/>
    </ligand>
</feature>
<feature type="binding site" evidence="5">
    <location>
        <begin position="60"/>
        <end position="62"/>
    </location>
    <ligand>
        <name>AMP</name>
        <dbReference type="ChEBI" id="CHEBI:456215"/>
    </ligand>
</feature>
<comment type="similarity">
    <text evidence="5 6">Belongs to the adenylate kinase family.</text>
</comment>
<dbReference type="Pfam" id="PF05191">
    <property type="entry name" value="ADK_lid"/>
    <property type="match status" value="1"/>
</dbReference>
<dbReference type="InterPro" id="IPR000850">
    <property type="entry name" value="Adenylat/UMP-CMP_kin"/>
</dbReference>
<comment type="function">
    <text evidence="5">Catalyzes the reversible transfer of the terminal phosphate group between ATP and AMP. Plays an important role in cellular energy homeostasis and in adenine nucleotide metabolism.</text>
</comment>
<dbReference type="SUPFAM" id="SSF52540">
    <property type="entry name" value="P-loop containing nucleoside triphosphate hydrolases"/>
    <property type="match status" value="1"/>
</dbReference>
<keyword evidence="5 7" id="KW-0067">ATP-binding</keyword>
<reference evidence="9 10" key="1">
    <citation type="submission" date="2018-09" db="EMBL/GenBank/DDBJ databases">
        <title>Discovery and Ecogenomic Context for Candidatus Cryosericales, a Global Caldiserica Order Active in Thawing Permafrost.</title>
        <authorList>
            <person name="Martinez M.A."/>
            <person name="Woodcroft B.J."/>
            <person name="Ignacio Espinoza J.C."/>
            <person name="Zayed A."/>
            <person name="Singleton C.M."/>
            <person name="Boyd J."/>
            <person name="Li Y.-F."/>
            <person name="Purvine S."/>
            <person name="Maughan H."/>
            <person name="Hodgkins S.B."/>
            <person name="Anderson D."/>
            <person name="Sederholm M."/>
            <person name="Temperton B."/>
            <person name="Saleska S.R."/>
            <person name="Tyson G.W."/>
            <person name="Rich V.I."/>
        </authorList>
    </citation>
    <scope>NUCLEOTIDE SEQUENCE [LARGE SCALE GENOMIC DNA]</scope>
    <source>
        <strain evidence="9 10">SMC7</strain>
    </source>
</reference>
<keyword evidence="1 5" id="KW-0808">Transferase</keyword>
<dbReference type="RefSeq" id="WP_119089029.1">
    <property type="nucleotide sequence ID" value="NZ_QXIS01000021.1"/>
</dbReference>
<dbReference type="GO" id="GO:0044209">
    <property type="term" value="P:AMP salvage"/>
    <property type="evidence" value="ECO:0007669"/>
    <property type="project" value="UniProtKB-UniRule"/>
</dbReference>
<comment type="domain">
    <text evidence="5">Consists of three domains, a large central CORE domain and two small peripheral domains, NMPbind and LID, which undergo movements during catalysis. The LID domain closes over the site of phosphoryl transfer upon ATP binding. Assembling and dissambling the active center during each catalytic cycle provides an effective means to prevent ATP hydrolysis.</text>
</comment>
<feature type="region of interest" description="LID" evidence="5">
    <location>
        <begin position="130"/>
        <end position="167"/>
    </location>
</feature>
<dbReference type="EC" id="2.7.4.3" evidence="5 7"/>
<evidence type="ECO:0000256" key="4">
    <source>
        <dbReference type="ARBA" id="ARBA00022777"/>
    </source>
</evidence>
<evidence type="ECO:0000259" key="8">
    <source>
        <dbReference type="Pfam" id="PF05191"/>
    </source>
</evidence>
<feature type="binding site" evidence="5">
    <location>
        <begin position="140"/>
        <end position="141"/>
    </location>
    <ligand>
        <name>ATP</name>
        <dbReference type="ChEBI" id="CHEBI:30616"/>
    </ligand>
</feature>
<evidence type="ECO:0000256" key="1">
    <source>
        <dbReference type="ARBA" id="ARBA00022679"/>
    </source>
</evidence>
<evidence type="ECO:0000313" key="10">
    <source>
        <dbReference type="Proteomes" id="UP000266328"/>
    </source>
</evidence>
<evidence type="ECO:0000256" key="7">
    <source>
        <dbReference type="RuleBase" id="RU003331"/>
    </source>
</evidence>
<feature type="binding site" evidence="5">
    <location>
        <position position="164"/>
    </location>
    <ligand>
        <name>AMP</name>
        <dbReference type="ChEBI" id="CHEBI:456215"/>
    </ligand>
</feature>
<name>A0A398CRX5_9BACT</name>
<comment type="subcellular location">
    <subcellularLocation>
        <location evidence="5 7">Cytoplasm</location>
    </subcellularLocation>
</comment>
<protein>
    <recommendedName>
        <fullName evidence="5 7">Adenylate kinase</fullName>
        <shortName evidence="5">AK</shortName>
        <ecNumber evidence="5 7">2.7.4.3</ecNumber>
    </recommendedName>
    <alternativeName>
        <fullName evidence="5">ATP-AMP transphosphorylase</fullName>
    </alternativeName>
    <alternativeName>
        <fullName evidence="5">ATP:AMP phosphotransferase</fullName>
    </alternativeName>
    <alternativeName>
        <fullName evidence="5">Adenylate monophosphate kinase</fullName>
    </alternativeName>
</protein>
<feature type="domain" description="Adenylate kinase active site lid" evidence="8">
    <location>
        <begin position="131"/>
        <end position="166"/>
    </location>
</feature>
<keyword evidence="2 5" id="KW-0545">Nucleotide biosynthesis</keyword>
<accession>A0A398CRX5</accession>
<dbReference type="UniPathway" id="UPA00588">
    <property type="reaction ID" value="UER00649"/>
</dbReference>
<keyword evidence="4 5" id="KW-0418">Kinase</keyword>
<dbReference type="GO" id="GO:0004017">
    <property type="term" value="F:AMP kinase activity"/>
    <property type="evidence" value="ECO:0007669"/>
    <property type="project" value="UniProtKB-UniRule"/>
</dbReference>
<dbReference type="CDD" id="cd01428">
    <property type="entry name" value="ADK"/>
    <property type="match status" value="1"/>
</dbReference>
<proteinExistence type="inferred from homology"/>
<evidence type="ECO:0000313" key="9">
    <source>
        <dbReference type="EMBL" id="RIE06176.1"/>
    </source>
</evidence>
<feature type="binding site" evidence="5">
    <location>
        <position position="131"/>
    </location>
    <ligand>
        <name>ATP</name>
        <dbReference type="ChEBI" id="CHEBI:30616"/>
    </ligand>
</feature>
<evidence type="ECO:0000256" key="5">
    <source>
        <dbReference type="HAMAP-Rule" id="MF_00235"/>
    </source>
</evidence>
<keyword evidence="3 5" id="KW-0547">Nucleotide-binding</keyword>
<dbReference type="SUPFAM" id="SSF57774">
    <property type="entry name" value="Microbial and mitochondrial ADK, insert 'zinc finger' domain"/>
    <property type="match status" value="1"/>
</dbReference>
<keyword evidence="10" id="KW-1185">Reference proteome</keyword>
<comment type="caution">
    <text evidence="9">The sequence shown here is derived from an EMBL/GenBank/DDBJ whole genome shotgun (WGS) entry which is preliminary data.</text>
</comment>
<comment type="subunit">
    <text evidence="5 7">Monomer.</text>
</comment>
<feature type="binding site" evidence="5">
    <location>
        <begin position="14"/>
        <end position="19"/>
    </location>
    <ligand>
        <name>ATP</name>
        <dbReference type="ChEBI" id="CHEBI:30616"/>
    </ligand>
</feature>
<feature type="binding site" evidence="5">
    <location>
        <position position="175"/>
    </location>
    <ligand>
        <name>AMP</name>
        <dbReference type="ChEBI" id="CHEBI:456215"/>
    </ligand>
</feature>
<feature type="binding site" evidence="5">
    <location>
        <position position="96"/>
    </location>
    <ligand>
        <name>AMP</name>
        <dbReference type="ChEBI" id="CHEBI:456215"/>
    </ligand>
</feature>
<dbReference type="PANTHER" id="PTHR23359">
    <property type="entry name" value="NUCLEOTIDE KINASE"/>
    <property type="match status" value="1"/>
</dbReference>
<dbReference type="NCBIfam" id="TIGR01351">
    <property type="entry name" value="adk"/>
    <property type="match status" value="1"/>
</dbReference>
<dbReference type="AlphaFoldDB" id="A0A398CRX5"/>
<dbReference type="InterPro" id="IPR027417">
    <property type="entry name" value="P-loop_NTPase"/>
</dbReference>
<dbReference type="Gene3D" id="3.40.50.300">
    <property type="entry name" value="P-loop containing nucleotide triphosphate hydrolases"/>
    <property type="match status" value="1"/>
</dbReference>
<evidence type="ECO:0000256" key="2">
    <source>
        <dbReference type="ARBA" id="ARBA00022727"/>
    </source>
</evidence>
<dbReference type="HAMAP" id="MF_00235">
    <property type="entry name" value="Adenylate_kinase_Adk"/>
    <property type="match status" value="1"/>
</dbReference>
<evidence type="ECO:0000256" key="6">
    <source>
        <dbReference type="RuleBase" id="RU003330"/>
    </source>
</evidence>
<dbReference type="InterPro" id="IPR036193">
    <property type="entry name" value="ADK_active_lid_dom_sf"/>
</dbReference>
<dbReference type="GO" id="GO:0005737">
    <property type="term" value="C:cytoplasm"/>
    <property type="evidence" value="ECO:0007669"/>
    <property type="project" value="UniProtKB-SubCell"/>
</dbReference>
<comment type="pathway">
    <text evidence="5">Purine metabolism; AMP biosynthesis via salvage pathway; AMP from ADP: step 1/1.</text>
</comment>
<dbReference type="InterPro" id="IPR033690">
    <property type="entry name" value="Adenylat_kinase_CS"/>
</dbReference>
<feature type="binding site" evidence="5">
    <location>
        <position position="40"/>
    </location>
    <ligand>
        <name>AMP</name>
        <dbReference type="ChEBI" id="CHEBI:456215"/>
    </ligand>
</feature>
<dbReference type="Proteomes" id="UP000266328">
    <property type="component" value="Unassembled WGS sequence"/>
</dbReference>
<dbReference type="PRINTS" id="PR00094">
    <property type="entry name" value="ADENYLTKNASE"/>
</dbReference>
<gene>
    <name evidence="5" type="primary">adk</name>
    <name evidence="9" type="ORF">SMC7_03790</name>
</gene>
<feature type="binding site" evidence="5">
    <location>
        <position position="35"/>
    </location>
    <ligand>
        <name>AMP</name>
        <dbReference type="ChEBI" id="CHEBI:456215"/>
    </ligand>
</feature>
<dbReference type="InterPro" id="IPR007862">
    <property type="entry name" value="Adenylate_kinase_lid-dom"/>
</dbReference>
<dbReference type="Pfam" id="PF00406">
    <property type="entry name" value="ADK"/>
    <property type="match status" value="1"/>
</dbReference>
<evidence type="ECO:0000256" key="3">
    <source>
        <dbReference type="ARBA" id="ARBA00022741"/>
    </source>
</evidence>
<dbReference type="InterPro" id="IPR006259">
    <property type="entry name" value="Adenyl_kin_sub"/>
</dbReference>
<dbReference type="OrthoDB" id="9805030at2"/>
<keyword evidence="5" id="KW-0963">Cytoplasm</keyword>
<feature type="binding site" evidence="5">
    <location>
        <begin position="89"/>
        <end position="92"/>
    </location>
    <ligand>
        <name>AMP</name>
        <dbReference type="ChEBI" id="CHEBI:456215"/>
    </ligand>
</feature>
<comment type="catalytic activity">
    <reaction evidence="5 7">
        <text>AMP + ATP = 2 ADP</text>
        <dbReference type="Rhea" id="RHEA:12973"/>
        <dbReference type="ChEBI" id="CHEBI:30616"/>
        <dbReference type="ChEBI" id="CHEBI:456215"/>
        <dbReference type="ChEBI" id="CHEBI:456216"/>
        <dbReference type="EC" id="2.7.4.3"/>
    </reaction>
</comment>
<organism evidence="9 10">
    <name type="scientific">Candidatus Cryosericum terrychapinii</name>
    <dbReference type="NCBI Taxonomy" id="2290919"/>
    <lineage>
        <taxon>Bacteria</taxon>
        <taxon>Pseudomonadati</taxon>
        <taxon>Caldisericota/Cryosericota group</taxon>
        <taxon>Candidatus Cryosericota</taxon>
        <taxon>Candidatus Cryosericia</taxon>
        <taxon>Candidatus Cryosericales</taxon>
        <taxon>Candidatus Cryosericaceae</taxon>
        <taxon>Candidatus Cryosericum</taxon>
    </lineage>
</organism>
<dbReference type="EMBL" id="QXIS01000021">
    <property type="protein sequence ID" value="RIE06176.1"/>
    <property type="molecule type" value="Genomic_DNA"/>
</dbReference>